<evidence type="ECO:0000313" key="4">
    <source>
        <dbReference type="Proteomes" id="UP000244677"/>
    </source>
</evidence>
<evidence type="ECO:0000256" key="1">
    <source>
        <dbReference type="SAM" id="Coils"/>
    </source>
</evidence>
<dbReference type="AlphaFoldDB" id="A0A2S1LR27"/>
<feature type="transmembrane region" description="Helical" evidence="2">
    <location>
        <begin position="15"/>
        <end position="34"/>
    </location>
</feature>
<dbReference type="Proteomes" id="UP000244677">
    <property type="component" value="Chromosome"/>
</dbReference>
<dbReference type="Gene3D" id="1.10.287.1490">
    <property type="match status" value="1"/>
</dbReference>
<keyword evidence="2" id="KW-1133">Transmembrane helix</keyword>
<name>A0A2S1LR27_9FLAO</name>
<keyword evidence="2" id="KW-0812">Transmembrane</keyword>
<gene>
    <name evidence="3" type="ORF">FK004_13730</name>
</gene>
<accession>A0A2S1LR27</accession>
<evidence type="ECO:0000313" key="3">
    <source>
        <dbReference type="EMBL" id="AWG26213.1"/>
    </source>
</evidence>
<keyword evidence="1" id="KW-0175">Coiled coil</keyword>
<feature type="coiled-coil region" evidence="1">
    <location>
        <begin position="54"/>
        <end position="147"/>
    </location>
</feature>
<proteinExistence type="predicted"/>
<dbReference type="RefSeq" id="WP_108737748.1">
    <property type="nucleotide sequence ID" value="NZ_CP020919.1"/>
</dbReference>
<dbReference type="EMBL" id="CP020919">
    <property type="protein sequence ID" value="AWG26213.1"/>
    <property type="molecule type" value="Genomic_DNA"/>
</dbReference>
<evidence type="ECO:0008006" key="5">
    <source>
        <dbReference type="Google" id="ProtNLM"/>
    </source>
</evidence>
<reference evidence="3 4" key="1">
    <citation type="submission" date="2017-04" db="EMBL/GenBank/DDBJ databases">
        <title>Complete genome sequence of Flavobacterium kingsejong AJ004.</title>
        <authorList>
            <person name="Lee P.C."/>
        </authorList>
    </citation>
    <scope>NUCLEOTIDE SEQUENCE [LARGE SCALE GENOMIC DNA]</scope>
    <source>
        <strain evidence="3 4">AJ004</strain>
    </source>
</reference>
<protein>
    <recommendedName>
        <fullName evidence="5">Chromosome partitioning protein ParA</fullName>
    </recommendedName>
</protein>
<evidence type="ECO:0000256" key="2">
    <source>
        <dbReference type="SAM" id="Phobius"/>
    </source>
</evidence>
<sequence>MENQNYEPQKSNSSLKAIIIVLAILLAGSLAYMYKMSQDIHTVESAFTNEKSSKEEVLKELETLKASYDTAIAEKSVLSDELKIQKEKVEKLIADLKKSNNDVSSLSKYKQEAQRLKVRYDTLVKENDILKKQNATLQTERDSTQTRLEEERRYNDSLVNQNSNLAKTVEKASKLSILNLKTEAYKQRSSGKQVTTERARRADGLKISFTIAENEVAASGDKSYYVQVIDSKNNVLGDKKTNTFGEFSLTYSFTTTVKYQNKTVDVAEDLPGEDFEKGTYFVNIFDKGQLVAKTSFTLK</sequence>
<dbReference type="KEGG" id="fki:FK004_13730"/>
<dbReference type="OrthoDB" id="1115172at2"/>
<organism evidence="3 4">
    <name type="scientific">Flavobacterium kingsejongi</name>
    <dbReference type="NCBI Taxonomy" id="1678728"/>
    <lineage>
        <taxon>Bacteria</taxon>
        <taxon>Pseudomonadati</taxon>
        <taxon>Bacteroidota</taxon>
        <taxon>Flavobacteriia</taxon>
        <taxon>Flavobacteriales</taxon>
        <taxon>Flavobacteriaceae</taxon>
        <taxon>Flavobacterium</taxon>
    </lineage>
</organism>
<keyword evidence="2" id="KW-0472">Membrane</keyword>
<keyword evidence="4" id="KW-1185">Reference proteome</keyword>